<evidence type="ECO:0000259" key="8">
    <source>
        <dbReference type="PROSITE" id="PS50928"/>
    </source>
</evidence>
<dbReference type="SUPFAM" id="SSF161098">
    <property type="entry name" value="MetI-like"/>
    <property type="match status" value="1"/>
</dbReference>
<dbReference type="PANTHER" id="PTHR30151:SF40">
    <property type="entry name" value="TRANSPORT SYSTEM INTEGRAL MEMBRANE PROTEIN"/>
    <property type="match status" value="1"/>
</dbReference>
<comment type="caution">
    <text evidence="9">The sequence shown here is derived from an EMBL/GenBank/DDBJ whole genome shotgun (WGS) entry which is preliminary data.</text>
</comment>
<evidence type="ECO:0000256" key="7">
    <source>
        <dbReference type="RuleBase" id="RU363032"/>
    </source>
</evidence>
<feature type="transmembrane region" description="Helical" evidence="7">
    <location>
        <begin position="105"/>
        <end position="125"/>
    </location>
</feature>
<feature type="domain" description="ABC transmembrane type-1" evidence="8">
    <location>
        <begin position="97"/>
        <end position="279"/>
    </location>
</feature>
<proteinExistence type="inferred from homology"/>
<keyword evidence="2 7" id="KW-0813">Transport</keyword>
<dbReference type="GO" id="GO:0005886">
    <property type="term" value="C:plasma membrane"/>
    <property type="evidence" value="ECO:0007669"/>
    <property type="project" value="UniProtKB-SubCell"/>
</dbReference>
<keyword evidence="6 7" id="KW-0472">Membrane</keyword>
<feature type="transmembrane region" description="Helical" evidence="7">
    <location>
        <begin position="146"/>
        <end position="171"/>
    </location>
</feature>
<evidence type="ECO:0000256" key="1">
    <source>
        <dbReference type="ARBA" id="ARBA00004651"/>
    </source>
</evidence>
<dbReference type="GO" id="GO:0055085">
    <property type="term" value="P:transmembrane transport"/>
    <property type="evidence" value="ECO:0007669"/>
    <property type="project" value="InterPro"/>
</dbReference>
<evidence type="ECO:0000313" key="9">
    <source>
        <dbReference type="EMBL" id="MBR7826051.1"/>
    </source>
</evidence>
<protein>
    <submittedName>
        <fullName evidence="9">ABC transporter permease</fullName>
    </submittedName>
</protein>
<dbReference type="EMBL" id="JAGSOH010000012">
    <property type="protein sequence ID" value="MBR7826051.1"/>
    <property type="molecule type" value="Genomic_DNA"/>
</dbReference>
<dbReference type="Pfam" id="PF00528">
    <property type="entry name" value="BPD_transp_1"/>
    <property type="match status" value="1"/>
</dbReference>
<keyword evidence="5 7" id="KW-1133">Transmembrane helix</keyword>
<dbReference type="AlphaFoldDB" id="A0A941E6N5"/>
<dbReference type="CDD" id="cd06261">
    <property type="entry name" value="TM_PBP2"/>
    <property type="match status" value="1"/>
</dbReference>
<accession>A0A941E6N5</accession>
<name>A0A941E6N5_9ACTN</name>
<dbReference type="RefSeq" id="WP_212517203.1">
    <property type="nucleotide sequence ID" value="NZ_JAGSOH010000012.1"/>
</dbReference>
<evidence type="ECO:0000256" key="2">
    <source>
        <dbReference type="ARBA" id="ARBA00022448"/>
    </source>
</evidence>
<evidence type="ECO:0000256" key="3">
    <source>
        <dbReference type="ARBA" id="ARBA00022475"/>
    </source>
</evidence>
<keyword evidence="10" id="KW-1185">Reference proteome</keyword>
<dbReference type="PANTHER" id="PTHR30151">
    <property type="entry name" value="ALKANE SULFONATE ABC TRANSPORTER-RELATED, MEMBRANE SUBUNIT"/>
    <property type="match status" value="1"/>
</dbReference>
<keyword evidence="3" id="KW-1003">Cell membrane</keyword>
<reference evidence="9" key="1">
    <citation type="submission" date="2021-04" db="EMBL/GenBank/DDBJ databases">
        <title>Genome based classification of Actinospica acidithermotolerans sp. nov., an actinobacterium isolated from an Indonesian hot spring.</title>
        <authorList>
            <person name="Kusuma A.B."/>
            <person name="Putra K.E."/>
            <person name="Nafisah S."/>
            <person name="Loh J."/>
            <person name="Nouioui I."/>
            <person name="Goodfellow M."/>
        </authorList>
    </citation>
    <scope>NUCLEOTIDE SEQUENCE</scope>
    <source>
        <strain evidence="9">MGRD01-02</strain>
    </source>
</reference>
<dbReference type="InterPro" id="IPR000515">
    <property type="entry name" value="MetI-like"/>
</dbReference>
<evidence type="ECO:0000256" key="6">
    <source>
        <dbReference type="ARBA" id="ARBA00023136"/>
    </source>
</evidence>
<dbReference type="Proteomes" id="UP000676325">
    <property type="component" value="Unassembled WGS sequence"/>
</dbReference>
<evidence type="ECO:0000256" key="4">
    <source>
        <dbReference type="ARBA" id="ARBA00022692"/>
    </source>
</evidence>
<gene>
    <name evidence="9" type="ORF">KDK95_07020</name>
</gene>
<dbReference type="Gene3D" id="1.10.3720.10">
    <property type="entry name" value="MetI-like"/>
    <property type="match status" value="1"/>
</dbReference>
<comment type="similarity">
    <text evidence="7">Belongs to the binding-protein-dependent transport system permease family.</text>
</comment>
<dbReference type="PROSITE" id="PS50928">
    <property type="entry name" value="ABC_TM1"/>
    <property type="match status" value="1"/>
</dbReference>
<sequence>MATEVVEDLVPEPEAEFTSLEAGLDALETAAESRKPWWRRVLLAKVLPPVLAVVALLLIWDLLVLAQIKPAWVLPGPADVWDELTSNWSTYQISAAIWDSVSRGVIGFAISVVVGTVLGLSIARIPWLRAAIQPILSGLQSLPSVAWVPIGIMWFGITSGTIYTVVLLGAIPSVTIGLIDGVDQIPPIYTRVGRNLGARGLNSARHVLFPAVLPGYVSGLKQGWAFSWRSLMAAELIAVSPHLGPGVGQAMAEAGDNNDMAMAFGILIIILVIGIGINAAFFAPIERRLLRSRGLVRS</sequence>
<evidence type="ECO:0000256" key="5">
    <source>
        <dbReference type="ARBA" id="ARBA00022989"/>
    </source>
</evidence>
<evidence type="ECO:0000313" key="10">
    <source>
        <dbReference type="Proteomes" id="UP000676325"/>
    </source>
</evidence>
<dbReference type="InterPro" id="IPR035906">
    <property type="entry name" value="MetI-like_sf"/>
</dbReference>
<organism evidence="9 10">
    <name type="scientific">Actinospica acidithermotolerans</name>
    <dbReference type="NCBI Taxonomy" id="2828514"/>
    <lineage>
        <taxon>Bacteria</taxon>
        <taxon>Bacillati</taxon>
        <taxon>Actinomycetota</taxon>
        <taxon>Actinomycetes</taxon>
        <taxon>Catenulisporales</taxon>
        <taxon>Actinospicaceae</taxon>
        <taxon>Actinospica</taxon>
    </lineage>
</organism>
<keyword evidence="4 7" id="KW-0812">Transmembrane</keyword>
<feature type="transmembrane region" description="Helical" evidence="7">
    <location>
        <begin position="261"/>
        <end position="283"/>
    </location>
</feature>
<comment type="subcellular location">
    <subcellularLocation>
        <location evidence="1 7">Cell membrane</location>
        <topology evidence="1 7">Multi-pass membrane protein</topology>
    </subcellularLocation>
</comment>
<feature type="transmembrane region" description="Helical" evidence="7">
    <location>
        <begin position="42"/>
        <end position="68"/>
    </location>
</feature>